<evidence type="ECO:0000313" key="3">
    <source>
        <dbReference type="Proteomes" id="UP000280296"/>
    </source>
</evidence>
<dbReference type="InterPro" id="IPR027795">
    <property type="entry name" value="CASTOR_ACT_dom"/>
</dbReference>
<comment type="caution">
    <text evidence="2">The sequence shown here is derived from an EMBL/GenBank/DDBJ whole genome shotgun (WGS) entry which is preliminary data.</text>
</comment>
<dbReference type="Pfam" id="PF13840">
    <property type="entry name" value="ACT_7"/>
    <property type="match status" value="1"/>
</dbReference>
<accession>A0A432MD12</accession>
<feature type="domain" description="CASTOR ACT" evidence="1">
    <location>
        <begin position="16"/>
        <end position="59"/>
    </location>
</feature>
<reference evidence="2 3" key="2">
    <citation type="submission" date="2019-01" db="EMBL/GenBank/DDBJ databases">
        <title>Tautonia sociabilis, a novel thermotolerant planctomycete of Isosphaeraceae family, isolated from a 4000 m deep subterranean habitat.</title>
        <authorList>
            <person name="Kovaleva O.L."/>
            <person name="Elcheninov A.G."/>
            <person name="Van Heerden E."/>
            <person name="Toshchakov S.V."/>
            <person name="Novikov A."/>
            <person name="Bonch-Osmolovskaya E.A."/>
            <person name="Kublanov I.V."/>
        </authorList>
    </citation>
    <scope>NUCLEOTIDE SEQUENCE [LARGE SCALE GENOMIC DNA]</scope>
    <source>
        <strain evidence="2 3">GM2012</strain>
    </source>
</reference>
<dbReference type="EMBL" id="RYZH01000086">
    <property type="protein sequence ID" value="RUL81711.1"/>
    <property type="molecule type" value="Genomic_DNA"/>
</dbReference>
<dbReference type="Gene3D" id="3.30.2130.10">
    <property type="entry name" value="VC0802-like"/>
    <property type="match status" value="1"/>
</dbReference>
<gene>
    <name evidence="2" type="ORF">TsocGM_24720</name>
</gene>
<keyword evidence="3" id="KW-1185">Reference proteome</keyword>
<dbReference type="RefSeq" id="WP_126728133.1">
    <property type="nucleotide sequence ID" value="NZ_RYZH01000086.1"/>
</dbReference>
<sequence>MVFTGRIRSVSPSVRAERGWWLLLVQGPLPIELTGALAAIAGPLAEAGVQVFVVSTFDTKPQNERPSIVDHLEDGRLGGRPKPCKISGRCVV</sequence>
<dbReference type="AlphaFoldDB" id="A0A432MD12"/>
<evidence type="ECO:0000259" key="1">
    <source>
        <dbReference type="Pfam" id="PF13840"/>
    </source>
</evidence>
<reference evidence="2 3" key="1">
    <citation type="submission" date="2018-12" db="EMBL/GenBank/DDBJ databases">
        <authorList>
            <person name="Toschakov S.V."/>
        </authorList>
    </citation>
    <scope>NUCLEOTIDE SEQUENCE [LARGE SCALE GENOMIC DNA]</scope>
    <source>
        <strain evidence="2 3">GM2012</strain>
    </source>
</reference>
<protein>
    <submittedName>
        <fullName evidence="2">ACT domain-containing protein</fullName>
    </submittedName>
</protein>
<organism evidence="2 3">
    <name type="scientific">Tautonia sociabilis</name>
    <dbReference type="NCBI Taxonomy" id="2080755"/>
    <lineage>
        <taxon>Bacteria</taxon>
        <taxon>Pseudomonadati</taxon>
        <taxon>Planctomycetota</taxon>
        <taxon>Planctomycetia</taxon>
        <taxon>Isosphaerales</taxon>
        <taxon>Isosphaeraceae</taxon>
        <taxon>Tautonia</taxon>
    </lineage>
</organism>
<dbReference type="InterPro" id="IPR045865">
    <property type="entry name" value="ACT-like_dom_sf"/>
</dbReference>
<dbReference type="Proteomes" id="UP000280296">
    <property type="component" value="Unassembled WGS sequence"/>
</dbReference>
<proteinExistence type="predicted"/>
<name>A0A432MD12_9BACT</name>
<dbReference type="SUPFAM" id="SSF55021">
    <property type="entry name" value="ACT-like"/>
    <property type="match status" value="1"/>
</dbReference>
<evidence type="ECO:0000313" key="2">
    <source>
        <dbReference type="EMBL" id="RUL81711.1"/>
    </source>
</evidence>